<protein>
    <submittedName>
        <fullName evidence="11">Colicin V biosynthesis protein</fullName>
    </submittedName>
</protein>
<feature type="transmembrane region" description="Helical" evidence="7">
    <location>
        <begin position="173"/>
        <end position="195"/>
    </location>
</feature>
<dbReference type="CDD" id="cd18567">
    <property type="entry name" value="ABC_6TM_CvaB_RaxB_like"/>
    <property type="match status" value="1"/>
</dbReference>
<comment type="caution">
    <text evidence="11">The sequence shown here is derived from an EMBL/GenBank/DDBJ whole genome shotgun (WGS) entry which is preliminary data.</text>
</comment>
<dbReference type="Pfam" id="PF00664">
    <property type="entry name" value="ABC_membrane"/>
    <property type="match status" value="1"/>
</dbReference>
<evidence type="ECO:0000256" key="6">
    <source>
        <dbReference type="ARBA" id="ARBA00023136"/>
    </source>
</evidence>
<dbReference type="Gene3D" id="3.40.50.300">
    <property type="entry name" value="P-loop containing nucleotide triphosphate hydrolases"/>
    <property type="match status" value="1"/>
</dbReference>
<evidence type="ECO:0000259" key="9">
    <source>
        <dbReference type="PROSITE" id="PS50929"/>
    </source>
</evidence>
<dbReference type="InterPro" id="IPR039421">
    <property type="entry name" value="Type_1_exporter"/>
</dbReference>
<dbReference type="Proteomes" id="UP001156627">
    <property type="component" value="Unassembled WGS sequence"/>
</dbReference>
<name>A0ABQ5XDJ1_9GAMM</name>
<dbReference type="PROSITE" id="PS50990">
    <property type="entry name" value="PEPTIDASE_C39"/>
    <property type="match status" value="1"/>
</dbReference>
<feature type="domain" description="ABC transmembrane type-1" evidence="9">
    <location>
        <begin position="182"/>
        <end position="461"/>
    </location>
</feature>
<comment type="subcellular location">
    <subcellularLocation>
        <location evidence="1">Cell membrane</location>
        <topology evidence="1">Multi-pass membrane protein</topology>
    </subcellularLocation>
</comment>
<evidence type="ECO:0000313" key="12">
    <source>
        <dbReference type="Proteomes" id="UP001156627"/>
    </source>
</evidence>
<dbReference type="SMART" id="SM00382">
    <property type="entry name" value="AAA"/>
    <property type="match status" value="1"/>
</dbReference>
<sequence length="739" mass="80665">MKEGIAGAGPHPISRLRFGWGRHMPIILQTEATECGLASLAMVASYYGYETDLAHLRSRFSISLKGAKLARLIEIASSLGLQARPVRLELEELDRLQVPCILHWNLNHFVVLKRVTAKKVVLVDPVIGERTLSIGEVSEHFTGVALELTPSATFKRVSAAPPFSFKDLTGRIVGLKGALSQIFGLALVLELFALLSPQFTQFILDQVLADGDHDLLTLLGVGFGLLILVQVAVTALRSWSVTCLGTKLNLAWTTNVFGHLMKLPEDYFQKRHLGDVVSRFGSVGAIQQTLTTRFVEVILDGLMAIATLAMILIYSPPLAVLTLGAFALYGVLRFWSYRTFREANMGSIVAAAKQQSQLLESIRGVQTIRLYNRGVDQTARYANKTTETLNRSVAIQRLNLLFSSLNALLFGMQRIAILWWGAYMALQGRLSAGMLMAFVAYSDQFTSRAAGLIDYGVELRMLRLQGERLADIVLTAPEKHVDSSYRGPAPEPSIELRRVSFRYAEGEAWVVKDYDLVIAAGESIAITGPSGCGKTTLAKLVLGLLEPEEGAIFIGGVDMKRLGKKAFREMAGAVMQEGQLFAGSIADNISFFDTEASQDRIERAARLAAIHTDVVGMPMGYDSLVGDMGSSLSGGQKQRLLLARALYREPKILVLDEATSHLDVGLEHLVNDAVKQMAMTRIVIAHRPETIASADRVIDFTANGTRERSRVAMAWDGATSSRDGVRTLGHGKAETGTAC</sequence>
<evidence type="ECO:0000313" key="11">
    <source>
        <dbReference type="EMBL" id="GLQ89755.1"/>
    </source>
</evidence>
<reference evidence="12" key="1">
    <citation type="journal article" date="2019" name="Int. J. Syst. Evol. Microbiol.">
        <title>The Global Catalogue of Microorganisms (GCM) 10K type strain sequencing project: providing services to taxonomists for standard genome sequencing and annotation.</title>
        <authorList>
            <consortium name="The Broad Institute Genomics Platform"/>
            <consortium name="The Broad Institute Genome Sequencing Center for Infectious Disease"/>
            <person name="Wu L."/>
            <person name="Ma J."/>
        </authorList>
    </citation>
    <scope>NUCLEOTIDE SEQUENCE [LARGE SCALE GENOMIC DNA]</scope>
    <source>
        <strain evidence="12">NBRC 111981</strain>
    </source>
</reference>
<accession>A0ABQ5XDJ1</accession>
<evidence type="ECO:0000256" key="5">
    <source>
        <dbReference type="ARBA" id="ARBA00022989"/>
    </source>
</evidence>
<dbReference type="PROSITE" id="PS50929">
    <property type="entry name" value="ABC_TM1F"/>
    <property type="match status" value="1"/>
</dbReference>
<keyword evidence="6 7" id="KW-0472">Membrane</keyword>
<dbReference type="SUPFAM" id="SSF90123">
    <property type="entry name" value="ABC transporter transmembrane region"/>
    <property type="match status" value="1"/>
</dbReference>
<dbReference type="Pfam" id="PF03412">
    <property type="entry name" value="Peptidase_C39"/>
    <property type="match status" value="1"/>
</dbReference>
<dbReference type="InterPro" id="IPR017871">
    <property type="entry name" value="ABC_transporter-like_CS"/>
</dbReference>
<gene>
    <name evidence="11" type="ORF">GCM10007898_33300</name>
</gene>
<dbReference type="InterPro" id="IPR003593">
    <property type="entry name" value="AAA+_ATPase"/>
</dbReference>
<evidence type="ECO:0000256" key="4">
    <source>
        <dbReference type="ARBA" id="ARBA00022840"/>
    </source>
</evidence>
<dbReference type="InterPro" id="IPR033838">
    <property type="entry name" value="CvaB_peptidase"/>
</dbReference>
<feature type="transmembrane region" description="Helical" evidence="7">
    <location>
        <begin position="400"/>
        <end position="422"/>
    </location>
</feature>
<evidence type="ECO:0000259" key="10">
    <source>
        <dbReference type="PROSITE" id="PS50990"/>
    </source>
</evidence>
<dbReference type="Gene3D" id="1.20.1560.10">
    <property type="entry name" value="ABC transporter type 1, transmembrane domain"/>
    <property type="match status" value="1"/>
</dbReference>
<keyword evidence="2 7" id="KW-0812">Transmembrane</keyword>
<dbReference type="PANTHER" id="PTHR24221">
    <property type="entry name" value="ATP-BINDING CASSETTE SUB-FAMILY B"/>
    <property type="match status" value="1"/>
</dbReference>
<dbReference type="PROSITE" id="PS00211">
    <property type="entry name" value="ABC_TRANSPORTER_1"/>
    <property type="match status" value="1"/>
</dbReference>
<dbReference type="InterPro" id="IPR003439">
    <property type="entry name" value="ABC_transporter-like_ATP-bd"/>
</dbReference>
<dbReference type="InterPro" id="IPR011527">
    <property type="entry name" value="ABC1_TM_dom"/>
</dbReference>
<dbReference type="InterPro" id="IPR036640">
    <property type="entry name" value="ABC1_TM_sf"/>
</dbReference>
<dbReference type="InterPro" id="IPR005074">
    <property type="entry name" value="Peptidase_C39"/>
</dbReference>
<dbReference type="SUPFAM" id="SSF52540">
    <property type="entry name" value="P-loop containing nucleoside triphosphate hydrolases"/>
    <property type="match status" value="1"/>
</dbReference>
<feature type="domain" description="Peptidase C39" evidence="10">
    <location>
        <begin position="29"/>
        <end position="148"/>
    </location>
</feature>
<feature type="domain" description="ABC transporter" evidence="8">
    <location>
        <begin position="494"/>
        <end position="727"/>
    </location>
</feature>
<evidence type="ECO:0000256" key="3">
    <source>
        <dbReference type="ARBA" id="ARBA00022741"/>
    </source>
</evidence>
<evidence type="ECO:0000256" key="7">
    <source>
        <dbReference type="SAM" id="Phobius"/>
    </source>
</evidence>
<feature type="transmembrane region" description="Helical" evidence="7">
    <location>
        <begin position="294"/>
        <end position="312"/>
    </location>
</feature>
<evidence type="ECO:0000259" key="8">
    <source>
        <dbReference type="PROSITE" id="PS50893"/>
    </source>
</evidence>
<dbReference type="PROSITE" id="PS50893">
    <property type="entry name" value="ABC_TRANSPORTER_2"/>
    <property type="match status" value="1"/>
</dbReference>
<dbReference type="Gene3D" id="3.90.70.10">
    <property type="entry name" value="Cysteine proteinases"/>
    <property type="match status" value="1"/>
</dbReference>
<dbReference type="InterPro" id="IPR027417">
    <property type="entry name" value="P-loop_NTPase"/>
</dbReference>
<organism evidence="11 12">
    <name type="scientific">Dyella flagellata</name>
    <dbReference type="NCBI Taxonomy" id="1867833"/>
    <lineage>
        <taxon>Bacteria</taxon>
        <taxon>Pseudomonadati</taxon>
        <taxon>Pseudomonadota</taxon>
        <taxon>Gammaproteobacteria</taxon>
        <taxon>Lysobacterales</taxon>
        <taxon>Rhodanobacteraceae</taxon>
        <taxon>Dyella</taxon>
    </lineage>
</organism>
<evidence type="ECO:0000256" key="2">
    <source>
        <dbReference type="ARBA" id="ARBA00022692"/>
    </source>
</evidence>
<feature type="transmembrane region" description="Helical" evidence="7">
    <location>
        <begin position="215"/>
        <end position="236"/>
    </location>
</feature>
<keyword evidence="5 7" id="KW-1133">Transmembrane helix</keyword>
<dbReference type="PANTHER" id="PTHR24221:SF606">
    <property type="entry name" value="COLICIN V SECRETION-PROCESSING ATP-BINDING PROTEIN"/>
    <property type="match status" value="1"/>
</dbReference>
<keyword evidence="3" id="KW-0547">Nucleotide-binding</keyword>
<proteinExistence type="predicted"/>
<keyword evidence="12" id="KW-1185">Reference proteome</keyword>
<feature type="transmembrane region" description="Helical" evidence="7">
    <location>
        <begin position="318"/>
        <end position="335"/>
    </location>
</feature>
<evidence type="ECO:0000256" key="1">
    <source>
        <dbReference type="ARBA" id="ARBA00004651"/>
    </source>
</evidence>
<dbReference type="EMBL" id="BSOA01000043">
    <property type="protein sequence ID" value="GLQ89755.1"/>
    <property type="molecule type" value="Genomic_DNA"/>
</dbReference>
<dbReference type="Pfam" id="PF00005">
    <property type="entry name" value="ABC_tran"/>
    <property type="match status" value="1"/>
</dbReference>
<dbReference type="CDD" id="cd02419">
    <property type="entry name" value="Peptidase_C39C"/>
    <property type="match status" value="1"/>
</dbReference>
<keyword evidence="4" id="KW-0067">ATP-binding</keyword>